<dbReference type="InterPro" id="IPR017871">
    <property type="entry name" value="ABC_transporter-like_CS"/>
</dbReference>
<dbReference type="Pfam" id="PF00005">
    <property type="entry name" value="ABC_tran"/>
    <property type="match status" value="1"/>
</dbReference>
<keyword evidence="2" id="KW-0813">Transport</keyword>
<dbReference type="AlphaFoldDB" id="A0A1N6M2Y0"/>
<keyword evidence="6 12" id="KW-0067">ATP-binding</keyword>
<proteinExistence type="predicted"/>
<evidence type="ECO:0000256" key="3">
    <source>
        <dbReference type="ARBA" id="ARBA00022475"/>
    </source>
</evidence>
<dbReference type="PROSITE" id="PS00211">
    <property type="entry name" value="ABC_TRANSPORTER_1"/>
    <property type="match status" value="1"/>
</dbReference>
<dbReference type="FunFam" id="3.40.50.300:FF:000854">
    <property type="entry name" value="Multidrug ABC transporter ATP-binding protein"/>
    <property type="match status" value="1"/>
</dbReference>
<dbReference type="InterPro" id="IPR011527">
    <property type="entry name" value="ABC1_TM_dom"/>
</dbReference>
<evidence type="ECO:0000256" key="4">
    <source>
        <dbReference type="ARBA" id="ARBA00022692"/>
    </source>
</evidence>
<feature type="transmembrane region" description="Helical" evidence="9">
    <location>
        <begin position="181"/>
        <end position="200"/>
    </location>
</feature>
<dbReference type="InterPro" id="IPR003439">
    <property type="entry name" value="ABC_transporter-like_ATP-bd"/>
</dbReference>
<dbReference type="GO" id="GO:0034040">
    <property type="term" value="F:ATPase-coupled lipid transmembrane transporter activity"/>
    <property type="evidence" value="ECO:0007669"/>
    <property type="project" value="TreeGrafter"/>
</dbReference>
<keyword evidence="8 9" id="KW-0472">Membrane</keyword>
<dbReference type="SMART" id="SM00382">
    <property type="entry name" value="AAA"/>
    <property type="match status" value="1"/>
</dbReference>
<dbReference type="InterPro" id="IPR039421">
    <property type="entry name" value="Type_1_exporter"/>
</dbReference>
<reference evidence="12 13" key="1">
    <citation type="submission" date="2016-12" db="EMBL/GenBank/DDBJ databases">
        <authorList>
            <person name="Song W.-J."/>
            <person name="Kurnit D.M."/>
        </authorList>
    </citation>
    <scope>NUCLEOTIDE SEQUENCE [LARGE SCALE GENOMIC DNA]</scope>
    <source>
        <strain evidence="12 13">CECT 9026</strain>
    </source>
</reference>
<evidence type="ECO:0000256" key="9">
    <source>
        <dbReference type="SAM" id="Phobius"/>
    </source>
</evidence>
<evidence type="ECO:0000313" key="13">
    <source>
        <dbReference type="Proteomes" id="UP000184774"/>
    </source>
</evidence>
<feature type="transmembrane region" description="Helical" evidence="9">
    <location>
        <begin position="77"/>
        <end position="102"/>
    </location>
</feature>
<keyword evidence="7 9" id="KW-1133">Transmembrane helix</keyword>
<dbReference type="SUPFAM" id="SSF52540">
    <property type="entry name" value="P-loop containing nucleoside triphosphate hydrolases"/>
    <property type="match status" value="1"/>
</dbReference>
<evidence type="ECO:0000259" key="10">
    <source>
        <dbReference type="PROSITE" id="PS50893"/>
    </source>
</evidence>
<dbReference type="Gene3D" id="1.20.1560.10">
    <property type="entry name" value="ABC transporter type 1, transmembrane domain"/>
    <property type="match status" value="1"/>
</dbReference>
<sequence length="600" mass="68214">MLFNLVLKFLNLFSRKLTKDFLFVIFGSFFSGILELFGIMLILPFVQVVINPDVIYKSDGILSFIYKFSGVESTTSMIYIIGAMCGLSFILKDIFMLGFQYYQFGLVTKWRNELSEKFMDLYLGLNYRFHLRTASTAMINTLTSTVSATINGFLLQFLFLISYSIVAICLLVYMLLNFFEATIITSITLVLLIYIQVIILKRANYKINTDSVKVREENLVNLKQGIEAIKETKMFLRESYFSHLFSLSNRKVTNNERKMNLVQYIPLYLTEIIIILCIIIMVCTTIYFNDNGDGASFEGLAILVGIAFRLTPVINRIMVAYSQIRSSLESVNVLIEEYKYLYRNQDFLFNHDHNHISLNDSIELRNVCFSYNDVDVLLNINVKINKGEFVGVVGHSGSGKTTIVDILMGLLRPKRGELLIDGKVANEEDIRSLRAKIGYVPQTPFIGDMSVRQNIAYGLPSDKISDERIKNVLEIVDLWNFFREKPEGLNFKLGESGKSLSGGQKQRIAIARALYHDPDILVLDEATSALDVRSENSISNAISKLKGRTTVIAIAHRLSTIRNSDKVILVNWGEIEDIASFDELIVKNEGFKQLVELSKL</sequence>
<evidence type="ECO:0000313" key="12">
    <source>
        <dbReference type="EMBL" id="SIO93716.1"/>
    </source>
</evidence>
<dbReference type="SUPFAM" id="SSF90123">
    <property type="entry name" value="ABC transporter transmembrane region"/>
    <property type="match status" value="1"/>
</dbReference>
<evidence type="ECO:0000256" key="1">
    <source>
        <dbReference type="ARBA" id="ARBA00004651"/>
    </source>
</evidence>
<dbReference type="RefSeq" id="WP_074372282.1">
    <property type="nucleotide sequence ID" value="NZ_AP024907.1"/>
</dbReference>
<evidence type="ECO:0000256" key="7">
    <source>
        <dbReference type="ARBA" id="ARBA00022989"/>
    </source>
</evidence>
<gene>
    <name evidence="12" type="primary">hepA</name>
    <name evidence="12" type="ORF">VSP9026_01386</name>
</gene>
<dbReference type="Gene3D" id="3.40.50.300">
    <property type="entry name" value="P-loop containing nucleotide triphosphate hydrolases"/>
    <property type="match status" value="1"/>
</dbReference>
<organism evidence="12 13">
    <name type="scientific">Vibrio spartinae</name>
    <dbReference type="NCBI Taxonomy" id="1918945"/>
    <lineage>
        <taxon>Bacteria</taxon>
        <taxon>Pseudomonadati</taxon>
        <taxon>Pseudomonadota</taxon>
        <taxon>Gammaproteobacteria</taxon>
        <taxon>Vibrionales</taxon>
        <taxon>Vibrionaceae</taxon>
        <taxon>Vibrio</taxon>
    </lineage>
</organism>
<keyword evidence="5" id="KW-0547">Nucleotide-binding</keyword>
<dbReference type="EMBL" id="FSSB01000009">
    <property type="protein sequence ID" value="SIO93716.1"/>
    <property type="molecule type" value="Genomic_DNA"/>
</dbReference>
<feature type="transmembrane region" description="Helical" evidence="9">
    <location>
        <begin position="21"/>
        <end position="46"/>
    </location>
</feature>
<feature type="transmembrane region" description="Helical" evidence="9">
    <location>
        <begin position="300"/>
        <end position="319"/>
    </location>
</feature>
<feature type="transmembrane region" description="Helical" evidence="9">
    <location>
        <begin position="153"/>
        <end position="175"/>
    </location>
</feature>
<comment type="subcellular location">
    <subcellularLocation>
        <location evidence="1">Cell membrane</location>
        <topology evidence="1">Multi-pass membrane protein</topology>
    </subcellularLocation>
</comment>
<dbReference type="Proteomes" id="UP000184774">
    <property type="component" value="Unassembled WGS sequence"/>
</dbReference>
<dbReference type="GO" id="GO:0005886">
    <property type="term" value="C:plasma membrane"/>
    <property type="evidence" value="ECO:0007669"/>
    <property type="project" value="UniProtKB-SubCell"/>
</dbReference>
<dbReference type="PANTHER" id="PTHR24221">
    <property type="entry name" value="ATP-BINDING CASSETTE SUB-FAMILY B"/>
    <property type="match status" value="1"/>
</dbReference>
<dbReference type="InterPro" id="IPR027417">
    <property type="entry name" value="P-loop_NTPase"/>
</dbReference>
<dbReference type="OrthoDB" id="9806127at2"/>
<protein>
    <submittedName>
        <fullName evidence="12">Heterocyst differentiation ATP-binding protein HepA</fullName>
    </submittedName>
</protein>
<dbReference type="PANTHER" id="PTHR24221:SF654">
    <property type="entry name" value="ATP-BINDING CASSETTE SUB-FAMILY B MEMBER 6"/>
    <property type="match status" value="1"/>
</dbReference>
<evidence type="ECO:0000256" key="6">
    <source>
        <dbReference type="ARBA" id="ARBA00022840"/>
    </source>
</evidence>
<evidence type="ECO:0000256" key="8">
    <source>
        <dbReference type="ARBA" id="ARBA00023136"/>
    </source>
</evidence>
<name>A0A1N6M2Y0_9VIBR</name>
<feature type="domain" description="ABC transmembrane type-1" evidence="11">
    <location>
        <begin position="22"/>
        <end position="326"/>
    </location>
</feature>
<dbReference type="InterPro" id="IPR003593">
    <property type="entry name" value="AAA+_ATPase"/>
</dbReference>
<dbReference type="InterPro" id="IPR036640">
    <property type="entry name" value="ABC1_TM_sf"/>
</dbReference>
<dbReference type="GO" id="GO:0005524">
    <property type="term" value="F:ATP binding"/>
    <property type="evidence" value="ECO:0007669"/>
    <property type="project" value="UniProtKB-KW"/>
</dbReference>
<feature type="domain" description="ABC transporter" evidence="10">
    <location>
        <begin position="362"/>
        <end position="597"/>
    </location>
</feature>
<evidence type="ECO:0000256" key="5">
    <source>
        <dbReference type="ARBA" id="ARBA00022741"/>
    </source>
</evidence>
<keyword evidence="4 9" id="KW-0812">Transmembrane</keyword>
<dbReference type="PROSITE" id="PS50929">
    <property type="entry name" value="ABC_TM1F"/>
    <property type="match status" value="1"/>
</dbReference>
<evidence type="ECO:0000256" key="2">
    <source>
        <dbReference type="ARBA" id="ARBA00022448"/>
    </source>
</evidence>
<dbReference type="GO" id="GO:0016887">
    <property type="term" value="F:ATP hydrolysis activity"/>
    <property type="evidence" value="ECO:0007669"/>
    <property type="project" value="InterPro"/>
</dbReference>
<feature type="transmembrane region" description="Helical" evidence="9">
    <location>
        <begin position="267"/>
        <end position="288"/>
    </location>
</feature>
<dbReference type="GO" id="GO:0140359">
    <property type="term" value="F:ABC-type transporter activity"/>
    <property type="evidence" value="ECO:0007669"/>
    <property type="project" value="InterPro"/>
</dbReference>
<evidence type="ECO:0000259" key="11">
    <source>
        <dbReference type="PROSITE" id="PS50929"/>
    </source>
</evidence>
<dbReference type="Pfam" id="PF00664">
    <property type="entry name" value="ABC_membrane"/>
    <property type="match status" value="1"/>
</dbReference>
<accession>A0A1N6M2Y0</accession>
<dbReference type="PROSITE" id="PS50893">
    <property type="entry name" value="ABC_TRANSPORTER_2"/>
    <property type="match status" value="1"/>
</dbReference>
<keyword evidence="3" id="KW-1003">Cell membrane</keyword>